<keyword evidence="1" id="KW-0472">Membrane</keyword>
<keyword evidence="1" id="KW-0812">Transmembrane</keyword>
<keyword evidence="3" id="KW-1185">Reference proteome</keyword>
<evidence type="ECO:0000256" key="1">
    <source>
        <dbReference type="SAM" id="Phobius"/>
    </source>
</evidence>
<keyword evidence="1" id="KW-1133">Transmembrane helix</keyword>
<proteinExistence type="predicted"/>
<dbReference type="EMBL" id="JACIEN010000004">
    <property type="protein sequence ID" value="MBB4018448.1"/>
    <property type="molecule type" value="Genomic_DNA"/>
</dbReference>
<protein>
    <submittedName>
        <fullName evidence="2">Uncharacterized protein</fullName>
    </submittedName>
</protein>
<dbReference type="Proteomes" id="UP000577362">
    <property type="component" value="Unassembled WGS sequence"/>
</dbReference>
<organism evidence="2 3">
    <name type="scientific">Chelatococcus caeni</name>
    <dbReference type="NCBI Taxonomy" id="1348468"/>
    <lineage>
        <taxon>Bacteria</taxon>
        <taxon>Pseudomonadati</taxon>
        <taxon>Pseudomonadota</taxon>
        <taxon>Alphaproteobacteria</taxon>
        <taxon>Hyphomicrobiales</taxon>
        <taxon>Chelatococcaceae</taxon>
        <taxon>Chelatococcus</taxon>
    </lineage>
</organism>
<comment type="caution">
    <text evidence="2">The sequence shown here is derived from an EMBL/GenBank/DDBJ whole genome shotgun (WGS) entry which is preliminary data.</text>
</comment>
<name>A0A840C4A6_9HYPH</name>
<evidence type="ECO:0000313" key="2">
    <source>
        <dbReference type="EMBL" id="MBB4018448.1"/>
    </source>
</evidence>
<sequence>MRGAFSLWYGAAANMLFAVLFISSNCCNKKERWQPKIASIHSLKTL</sequence>
<accession>A0A840C4A6</accession>
<feature type="transmembrane region" description="Helical" evidence="1">
    <location>
        <begin position="6"/>
        <end position="27"/>
    </location>
</feature>
<reference evidence="2 3" key="1">
    <citation type="submission" date="2020-08" db="EMBL/GenBank/DDBJ databases">
        <title>Genomic Encyclopedia of Type Strains, Phase IV (KMG-IV): sequencing the most valuable type-strain genomes for metagenomic binning, comparative biology and taxonomic classification.</title>
        <authorList>
            <person name="Goeker M."/>
        </authorList>
    </citation>
    <scope>NUCLEOTIDE SEQUENCE [LARGE SCALE GENOMIC DNA]</scope>
    <source>
        <strain evidence="2 3">DSM 103737</strain>
    </source>
</reference>
<evidence type="ECO:0000313" key="3">
    <source>
        <dbReference type="Proteomes" id="UP000577362"/>
    </source>
</evidence>
<gene>
    <name evidence="2" type="ORF">GGR16_003495</name>
</gene>
<dbReference type="AlphaFoldDB" id="A0A840C4A6"/>